<sequence>MTSNEVLSMYENIAGLTGKMAVAAKAGDWNGMANLETQCKQHAAAVKTGVPALDGAPRMRKIDLLKQIMANDRAVREITEPWQLSDVMCATHLAA</sequence>
<keyword evidence="7" id="KW-1185">Reference proteome</keyword>
<name>A0ABX0LKV5_9BURK</name>
<dbReference type="Proteomes" id="UP000785613">
    <property type="component" value="Unassembled WGS sequence"/>
</dbReference>
<evidence type="ECO:0000256" key="2">
    <source>
        <dbReference type="ARBA" id="ARBA00022490"/>
    </source>
</evidence>
<protein>
    <recommendedName>
        <fullName evidence="5">Flagellar protein FliT</fullName>
    </recommendedName>
</protein>
<keyword evidence="3" id="KW-1005">Bacterial flagellum biogenesis</keyword>
<evidence type="ECO:0000256" key="4">
    <source>
        <dbReference type="ARBA" id="ARBA00023186"/>
    </source>
</evidence>
<dbReference type="RefSeq" id="WP_167226766.1">
    <property type="nucleotide sequence ID" value="NZ_VUYU01000011.1"/>
</dbReference>
<evidence type="ECO:0000256" key="5">
    <source>
        <dbReference type="ARBA" id="ARBA00093797"/>
    </source>
</evidence>
<proteinExistence type="predicted"/>
<dbReference type="InterPro" id="IPR008622">
    <property type="entry name" value="FliT"/>
</dbReference>
<dbReference type="EMBL" id="VUYU01000011">
    <property type="protein sequence ID" value="NHZ35501.1"/>
    <property type="molecule type" value="Genomic_DNA"/>
</dbReference>
<keyword evidence="6" id="KW-0966">Cell projection</keyword>
<comment type="caution">
    <text evidence="6">The sequence shown here is derived from an EMBL/GenBank/DDBJ whole genome shotgun (WGS) entry which is preliminary data.</text>
</comment>
<evidence type="ECO:0000313" key="7">
    <source>
        <dbReference type="Proteomes" id="UP000785613"/>
    </source>
</evidence>
<accession>A0ABX0LKV5</accession>
<keyword evidence="6" id="KW-0969">Cilium</keyword>
<evidence type="ECO:0000256" key="3">
    <source>
        <dbReference type="ARBA" id="ARBA00022795"/>
    </source>
</evidence>
<organism evidence="6 7">
    <name type="scientific">Massilia rubra</name>
    <dbReference type="NCBI Taxonomy" id="2607910"/>
    <lineage>
        <taxon>Bacteria</taxon>
        <taxon>Pseudomonadati</taxon>
        <taxon>Pseudomonadota</taxon>
        <taxon>Betaproteobacteria</taxon>
        <taxon>Burkholderiales</taxon>
        <taxon>Oxalobacteraceae</taxon>
        <taxon>Telluria group</taxon>
        <taxon>Massilia</taxon>
    </lineage>
</organism>
<reference evidence="6 7" key="1">
    <citation type="submission" date="2019-09" db="EMBL/GenBank/DDBJ databases">
        <title>Taxonomy of Antarctic Massilia spp.: description of Massilia rubra sp. nov., Massilia aquatica sp. nov., Massilia mucilaginosa sp. nov., Massilia frigida sp. nov. isolated from streams, lakes and regoliths.</title>
        <authorList>
            <person name="Holochova P."/>
            <person name="Sedlacek I."/>
            <person name="Kralova S."/>
            <person name="Maslanova I."/>
            <person name="Busse H.-J."/>
            <person name="Stankova E."/>
            <person name="Vrbovska V."/>
            <person name="Kovarovic V."/>
            <person name="Bartak M."/>
            <person name="Svec P."/>
            <person name="Pantucek R."/>
        </authorList>
    </citation>
    <scope>NUCLEOTIDE SEQUENCE [LARGE SCALE GENOMIC DNA]</scope>
    <source>
        <strain evidence="6 7">CCM 8692</strain>
    </source>
</reference>
<dbReference type="Gene3D" id="1.20.58.380">
    <property type="entry name" value="Flagellar protein flit"/>
    <property type="match status" value="1"/>
</dbReference>
<comment type="subcellular location">
    <subcellularLocation>
        <location evidence="1">Cytoplasm</location>
        <location evidence="1">Cytosol</location>
    </subcellularLocation>
</comment>
<evidence type="ECO:0000313" key="6">
    <source>
        <dbReference type="EMBL" id="NHZ35501.1"/>
    </source>
</evidence>
<gene>
    <name evidence="6" type="ORF">F0185_18205</name>
</gene>
<dbReference type="Pfam" id="PF05400">
    <property type="entry name" value="FliT"/>
    <property type="match status" value="1"/>
</dbReference>
<keyword evidence="4" id="KW-0143">Chaperone</keyword>
<keyword evidence="2" id="KW-0963">Cytoplasm</keyword>
<keyword evidence="6" id="KW-0282">Flagellum</keyword>
<evidence type="ECO:0000256" key="1">
    <source>
        <dbReference type="ARBA" id="ARBA00004514"/>
    </source>
</evidence>